<dbReference type="Gene3D" id="1.10.472.30">
    <property type="entry name" value="Transcription elongation factor S-II, central domain"/>
    <property type="match status" value="1"/>
</dbReference>
<keyword evidence="5 7" id="KW-0863">Zinc-finger</keyword>
<dbReference type="CDD" id="cd21538">
    <property type="entry name" value="SPOC_TFIIS"/>
    <property type="match status" value="1"/>
</dbReference>
<dbReference type="InterPro" id="IPR036575">
    <property type="entry name" value="TFIIS_cen_dom_sf"/>
</dbReference>
<dbReference type="InterPro" id="IPR013083">
    <property type="entry name" value="Znf_RING/FYVE/PHD"/>
</dbReference>
<feature type="domain" description="TFIIS central" evidence="10">
    <location>
        <begin position="395"/>
        <end position="524"/>
    </location>
</feature>
<comment type="similarity">
    <text evidence="2">Belongs to the BYE1 family.</text>
</comment>
<dbReference type="Pfam" id="PF20826">
    <property type="entry name" value="PHD_5"/>
    <property type="match status" value="1"/>
</dbReference>
<dbReference type="InterPro" id="IPR003618">
    <property type="entry name" value="TFIIS_cen_dom"/>
</dbReference>
<organism evidence="11 12">
    <name type="scientific">Discina gigas</name>
    <dbReference type="NCBI Taxonomy" id="1032678"/>
    <lineage>
        <taxon>Eukaryota</taxon>
        <taxon>Fungi</taxon>
        <taxon>Dikarya</taxon>
        <taxon>Ascomycota</taxon>
        <taxon>Pezizomycotina</taxon>
        <taxon>Pezizomycetes</taxon>
        <taxon>Pezizales</taxon>
        <taxon>Discinaceae</taxon>
        <taxon>Discina</taxon>
    </lineage>
</organism>
<gene>
    <name evidence="11" type="primary">BYE1_2</name>
    <name evidence="11" type="ORF">Q9L58_008469</name>
</gene>
<feature type="compositionally biased region" description="Acidic residues" evidence="8">
    <location>
        <begin position="280"/>
        <end position="289"/>
    </location>
</feature>
<comment type="function">
    <text evidence="1">Negative regulator of transcription elongation.</text>
</comment>
<dbReference type="InterPro" id="IPR012921">
    <property type="entry name" value="SPOC_C"/>
</dbReference>
<evidence type="ECO:0000256" key="1">
    <source>
        <dbReference type="ARBA" id="ARBA00002311"/>
    </source>
</evidence>
<keyword evidence="4" id="KW-0479">Metal-binding</keyword>
<evidence type="ECO:0000256" key="7">
    <source>
        <dbReference type="PROSITE-ProRule" id="PRU00146"/>
    </source>
</evidence>
<dbReference type="Gene3D" id="3.30.40.10">
    <property type="entry name" value="Zinc/RING finger domain, C3HC4 (zinc finger)"/>
    <property type="match status" value="1"/>
</dbReference>
<feature type="compositionally biased region" description="Polar residues" evidence="8">
    <location>
        <begin position="57"/>
        <end position="70"/>
    </location>
</feature>
<feature type="region of interest" description="Disordered" evidence="8">
    <location>
        <begin position="862"/>
        <end position="936"/>
    </location>
</feature>
<dbReference type="PROSITE" id="PS01359">
    <property type="entry name" value="ZF_PHD_1"/>
    <property type="match status" value="1"/>
</dbReference>
<dbReference type="PROSITE" id="PS50016">
    <property type="entry name" value="ZF_PHD_2"/>
    <property type="match status" value="1"/>
</dbReference>
<keyword evidence="12" id="KW-1185">Reference proteome</keyword>
<dbReference type="InterPro" id="IPR019786">
    <property type="entry name" value="Zinc_finger_PHD-type_CS"/>
</dbReference>
<feature type="compositionally biased region" description="Basic and acidic residues" evidence="8">
    <location>
        <begin position="298"/>
        <end position="313"/>
    </location>
</feature>
<sequence>MAGALLVEPRRSVRSTKGVNNRLSDVGLESASPTPNSVQTTKSKKKTAAKDKDRSSPARSQTTEDANSNGSDDIIRCVCGAKEEDEDDSRMMIQCEGCDAWQHTQCMGIPKKKIPKQYFCEICRPENHQVLLEQLGKGEKPWEKKPTAKRKGKKDSTPARGQKQELTPRAMRGERAPARTKSEVTPDPEPQEVPMAKPETPVAKKPSPRRRRSAVDKHNSAPSVPPAESEDRMDIDEPRTAPEDIPDKPPEPDDIVDRERTVSVEISPAKGHNESNGDGIPEEVTEDPPEPQTPTSIPKDDPVRGGTRRDSVKSAKSMKRRPTDDSDGEYKQDEEGPQKKMRRISTLGNDGSPKEAKPPARRSSIARPPVKKQKTEDNTSQKELVISIDELRNEGRRNIANLLKSRLADRASSLVTENELVLPEDQAVEQFCEKLALQVEHQVYLLFFNEGELSADYSKKVRSIAYNIRANVSLSDELLKGGLEPERLAHMTSDEMASKELKELMQKVRLESEKYNTLITETGPRIRRTHKGEELVGEVKEEEDTTAQDDSLLTPSSFPRISDSTDEPPDSATKSPSVAVEIVESPITMPGNHYDELPRSPSASGSRPPPTDLEKGRQFNIENVWNHIEAPDPDHIPRPMRPAQIPIAARETDLKIDKDIDMLLKDDDGDATPPYSPASAMSDDHYSPRHEEEEEEWRGRVEMNGIASLSATAALVGGPEYVAGAKWSDLLAGVLQIDGRIKHDRATEYLCGQKFSKSSSLVMVSLTPTDGMAQTEFKKLFDYFKERDRYAVVGKHTLKCIKDLYIVPVDVQDSLPDWFNVLDPPSRIPETIRQGKLLIVIFVVIRNLVGLHAAAPGTADISPYTQMHHRSSDPPYASPIPPPTAPNSHHQGLPYSPSQQQNFVYPNASASSRQHNTPYPNGVYSANPPAHVGAPPPPLPLPPTPFSVTGQCPSNVPLAEMTQNLLQLFPDMDSNQLMLINNILIENPDIHNDPDALMGLIARQMPGV</sequence>
<name>A0ABR3G9N3_9PEZI</name>
<dbReference type="Pfam" id="PF07500">
    <property type="entry name" value="TFIIS_M"/>
    <property type="match status" value="1"/>
</dbReference>
<evidence type="ECO:0000313" key="11">
    <source>
        <dbReference type="EMBL" id="KAL0632664.1"/>
    </source>
</evidence>
<feature type="compositionally biased region" description="Polar residues" evidence="8">
    <location>
        <begin position="548"/>
        <end position="559"/>
    </location>
</feature>
<proteinExistence type="inferred from homology"/>
<dbReference type="EMBL" id="JBBBZM010000158">
    <property type="protein sequence ID" value="KAL0632664.1"/>
    <property type="molecule type" value="Genomic_DNA"/>
</dbReference>
<feature type="compositionally biased region" description="Polar residues" evidence="8">
    <location>
        <begin position="896"/>
        <end position="919"/>
    </location>
</feature>
<dbReference type="InterPro" id="IPR011011">
    <property type="entry name" value="Znf_FYVE_PHD"/>
</dbReference>
<dbReference type="InterPro" id="IPR019787">
    <property type="entry name" value="Znf_PHD-finger"/>
</dbReference>
<feature type="compositionally biased region" description="Basic and acidic residues" evidence="8">
    <location>
        <begin position="171"/>
        <end position="184"/>
    </location>
</feature>
<evidence type="ECO:0000256" key="6">
    <source>
        <dbReference type="ARBA" id="ARBA00022833"/>
    </source>
</evidence>
<evidence type="ECO:0000259" key="10">
    <source>
        <dbReference type="PROSITE" id="PS51321"/>
    </source>
</evidence>
<evidence type="ECO:0000256" key="4">
    <source>
        <dbReference type="ARBA" id="ARBA00022723"/>
    </source>
</evidence>
<feature type="domain" description="PHD-type" evidence="9">
    <location>
        <begin position="74"/>
        <end position="126"/>
    </location>
</feature>
<feature type="region of interest" description="Disordered" evidence="8">
    <location>
        <begin position="1"/>
        <end position="70"/>
    </location>
</feature>
<dbReference type="SMART" id="SM00510">
    <property type="entry name" value="TFS2M"/>
    <property type="match status" value="1"/>
</dbReference>
<evidence type="ECO:0000259" key="9">
    <source>
        <dbReference type="PROSITE" id="PS50016"/>
    </source>
</evidence>
<keyword evidence="6" id="KW-0862">Zinc</keyword>
<reference evidence="11 12" key="1">
    <citation type="submission" date="2024-02" db="EMBL/GenBank/DDBJ databases">
        <title>Discinaceae phylogenomics.</title>
        <authorList>
            <person name="Dirks A.C."/>
            <person name="James T.Y."/>
        </authorList>
    </citation>
    <scope>NUCLEOTIDE SEQUENCE [LARGE SCALE GENOMIC DNA]</scope>
    <source>
        <strain evidence="11 12">ACD0624</strain>
    </source>
</reference>
<feature type="compositionally biased region" description="Basic and acidic residues" evidence="8">
    <location>
        <begin position="229"/>
        <end position="262"/>
    </location>
</feature>
<dbReference type="SMART" id="SM00249">
    <property type="entry name" value="PHD"/>
    <property type="match status" value="1"/>
</dbReference>
<feature type="compositionally biased region" description="Basic and acidic residues" evidence="8">
    <location>
        <begin position="136"/>
        <end position="146"/>
    </location>
</feature>
<comment type="caution">
    <text evidence="11">The sequence shown here is derived from an EMBL/GenBank/DDBJ whole genome shotgun (WGS) entry which is preliminary data.</text>
</comment>
<feature type="region of interest" description="Disordered" evidence="8">
    <location>
        <begin position="521"/>
        <end position="615"/>
    </location>
</feature>
<dbReference type="PROSITE" id="PS51321">
    <property type="entry name" value="TFIIS_CENTRAL"/>
    <property type="match status" value="1"/>
</dbReference>
<dbReference type="SUPFAM" id="SSF57903">
    <property type="entry name" value="FYVE/PHD zinc finger"/>
    <property type="match status" value="1"/>
</dbReference>
<evidence type="ECO:0000256" key="5">
    <source>
        <dbReference type="ARBA" id="ARBA00022771"/>
    </source>
</evidence>
<feature type="region of interest" description="Disordered" evidence="8">
    <location>
        <begin position="134"/>
        <end position="381"/>
    </location>
</feature>
<evidence type="ECO:0000313" key="12">
    <source>
        <dbReference type="Proteomes" id="UP001447188"/>
    </source>
</evidence>
<protein>
    <recommendedName>
        <fullName evidence="3">Transcription factor BYE1</fullName>
    </recommendedName>
</protein>
<accession>A0ABR3G9N3</accession>
<evidence type="ECO:0000256" key="8">
    <source>
        <dbReference type="SAM" id="MobiDB-lite"/>
    </source>
</evidence>
<dbReference type="Pfam" id="PF07744">
    <property type="entry name" value="SPOC"/>
    <property type="match status" value="1"/>
</dbReference>
<evidence type="ECO:0000256" key="3">
    <source>
        <dbReference type="ARBA" id="ARBA00021616"/>
    </source>
</evidence>
<dbReference type="Proteomes" id="UP001447188">
    <property type="component" value="Unassembled WGS sequence"/>
</dbReference>
<feature type="compositionally biased region" description="Basic and acidic residues" evidence="8">
    <location>
        <begin position="321"/>
        <end position="338"/>
    </location>
</feature>
<dbReference type="InterPro" id="IPR001965">
    <property type="entry name" value="Znf_PHD"/>
</dbReference>
<feature type="compositionally biased region" description="Pro residues" evidence="8">
    <location>
        <begin position="876"/>
        <end position="885"/>
    </location>
</feature>
<dbReference type="SUPFAM" id="SSF46942">
    <property type="entry name" value="Elongation factor TFIIS domain 2"/>
    <property type="match status" value="1"/>
</dbReference>
<dbReference type="PANTHER" id="PTHR11477">
    <property type="entry name" value="TRANSCRIPTION FACTOR S-II ZINC FINGER DOMAIN-CONTAINING PROTEIN"/>
    <property type="match status" value="1"/>
</dbReference>
<feature type="region of interest" description="Disordered" evidence="8">
    <location>
        <begin position="667"/>
        <end position="689"/>
    </location>
</feature>
<evidence type="ECO:0000256" key="2">
    <source>
        <dbReference type="ARBA" id="ARBA00011050"/>
    </source>
</evidence>
<dbReference type="PANTHER" id="PTHR11477:SF11">
    <property type="entry name" value="TRANSCRIPTION FACTOR BYE1"/>
    <property type="match status" value="1"/>
</dbReference>